<dbReference type="EMBL" id="JACJPW010000018">
    <property type="protein sequence ID" value="MBD2181281.1"/>
    <property type="molecule type" value="Genomic_DNA"/>
</dbReference>
<name>A0A926ZHZ9_9CYAN</name>
<dbReference type="InterPro" id="IPR045629">
    <property type="entry name" value="DUF6232"/>
</dbReference>
<evidence type="ECO:0000313" key="2">
    <source>
        <dbReference type="EMBL" id="MBD2181281.1"/>
    </source>
</evidence>
<dbReference type="Proteomes" id="UP000641646">
    <property type="component" value="Unassembled WGS sequence"/>
</dbReference>
<keyword evidence="1" id="KW-0812">Transmembrane</keyword>
<keyword evidence="1" id="KW-1133">Transmembrane helix</keyword>
<evidence type="ECO:0000313" key="3">
    <source>
        <dbReference type="Proteomes" id="UP000641646"/>
    </source>
</evidence>
<dbReference type="Pfam" id="PF19744">
    <property type="entry name" value="DUF6232"/>
    <property type="match status" value="1"/>
</dbReference>
<proteinExistence type="predicted"/>
<dbReference type="AlphaFoldDB" id="A0A926ZHZ9"/>
<keyword evidence="1" id="KW-0472">Membrane</keyword>
<protein>
    <submittedName>
        <fullName evidence="2">Uncharacterized protein</fullName>
    </submittedName>
</protein>
<reference evidence="2" key="2">
    <citation type="submission" date="2020-08" db="EMBL/GenBank/DDBJ databases">
        <authorList>
            <person name="Chen M."/>
            <person name="Teng W."/>
            <person name="Zhao L."/>
            <person name="Hu C."/>
            <person name="Zhou Y."/>
            <person name="Han B."/>
            <person name="Song L."/>
            <person name="Shu W."/>
        </authorList>
    </citation>
    <scope>NUCLEOTIDE SEQUENCE</scope>
    <source>
        <strain evidence="2">FACHB-1375</strain>
    </source>
</reference>
<comment type="caution">
    <text evidence="2">The sequence shown here is derived from an EMBL/GenBank/DDBJ whole genome shotgun (WGS) entry which is preliminary data.</text>
</comment>
<sequence length="167" mass="17817">MAENKQIIPGDRYTEILEGGTIKLTAKTVQFGSNVFQFHNVTGFGIAKVDTIKIPLGSLFILFIIGLVLGSLPNISLVGGLLVLGAIAGVIYNITQPQRYGLGLYLNSGHMKVFVTTDVRGLKIVVEDLCNYMENNKLGGYVVNIVGGNVTGNYIGGDASGTTSTYR</sequence>
<reference evidence="2" key="1">
    <citation type="journal article" date="2015" name="ISME J.">
        <title>Draft Genome Sequence of Streptomyces incarnatus NRRL8089, which Produces the Nucleoside Antibiotic Sinefungin.</title>
        <authorList>
            <person name="Oshima K."/>
            <person name="Hattori M."/>
            <person name="Shimizu H."/>
            <person name="Fukuda K."/>
            <person name="Nemoto M."/>
            <person name="Inagaki K."/>
            <person name="Tamura T."/>
        </authorList>
    </citation>
    <scope>NUCLEOTIDE SEQUENCE</scope>
    <source>
        <strain evidence="2">FACHB-1375</strain>
    </source>
</reference>
<feature type="transmembrane region" description="Helical" evidence="1">
    <location>
        <begin position="75"/>
        <end position="94"/>
    </location>
</feature>
<dbReference type="RefSeq" id="WP_190464045.1">
    <property type="nucleotide sequence ID" value="NZ_JACJPW010000018.1"/>
</dbReference>
<keyword evidence="3" id="KW-1185">Reference proteome</keyword>
<evidence type="ECO:0000256" key="1">
    <source>
        <dbReference type="SAM" id="Phobius"/>
    </source>
</evidence>
<feature type="transmembrane region" description="Helical" evidence="1">
    <location>
        <begin position="52"/>
        <end position="69"/>
    </location>
</feature>
<accession>A0A926ZHZ9</accession>
<organism evidence="2 3">
    <name type="scientific">Aerosakkonema funiforme FACHB-1375</name>
    <dbReference type="NCBI Taxonomy" id="2949571"/>
    <lineage>
        <taxon>Bacteria</taxon>
        <taxon>Bacillati</taxon>
        <taxon>Cyanobacteriota</taxon>
        <taxon>Cyanophyceae</taxon>
        <taxon>Oscillatoriophycideae</taxon>
        <taxon>Aerosakkonematales</taxon>
        <taxon>Aerosakkonemataceae</taxon>
        <taxon>Aerosakkonema</taxon>
    </lineage>
</organism>
<gene>
    <name evidence="2" type="ORF">H6G03_09215</name>
</gene>